<feature type="compositionally biased region" description="Low complexity" evidence="1">
    <location>
        <begin position="453"/>
        <end position="477"/>
    </location>
</feature>
<feature type="compositionally biased region" description="Polar residues" evidence="1">
    <location>
        <begin position="438"/>
        <end position="448"/>
    </location>
</feature>
<evidence type="ECO:0000313" key="2">
    <source>
        <dbReference type="EMBL" id="KAK0644552.1"/>
    </source>
</evidence>
<evidence type="ECO:0000256" key="1">
    <source>
        <dbReference type="SAM" id="MobiDB-lite"/>
    </source>
</evidence>
<sequence length="773" mass="80250">MDSNLDPNEDRQFITVRAPAQLPPSTSGGPAANNADTEMERENTDVANTEEMEIEIPGAPLSPESLYMELVELEGHILDARIGLLRVHAYPAAHTKLIVDQAVGPGGDDAEGYRSFLDAQLISLKDMICGMNNLVRELESRVRTAVLGYTLGRLENAYTAEPAGNKEWPPSPPDTPAQPEEFFGSSSRQAARRSTVLESAASSGAEPESISKRLSALTPGRHSRESTPPLLTGGSTPPRLEDQDEPSSPPPAVPPRSPRRASVETAQAIKREIERLGSTASEGEGEILMPYTHEGPPVRWKVQDIQEHPTHPQRLARRLSHKISNSVRTLQARFADDSGPGASAAGANPQPGSSHPLAQDPRPQAPQDPKGKQPAVASQSGTATGPQLIPRNTLRAPQRRQPALASGSGAATRSQPIAENVPQAPQAPQGNQPALASRSVSATGSQPIAENVPQAPQAPQAVRAPQAAQALQAPQQPDEGPLNKPEPAAAGPAPENVLPKRGRYNMIMRGIQPQIDQGKKLVKKLKTKCKKRWPWKKNHGGDGNGEDDADGESDHDDAAGPAGGGNGGDDGSNGVDENPRNAGDDAAGENKGKTPSLCSQCICLGYMDRTCLCEVCVSERKNRGGNKGVAANSSGEGDGNNGVDKNHGNGESNAAGGSNVVAGGINAAGWRNAVARVRIAAGGSNVAARNNVAGGSNTAGGSSIAGGSKAVAGGSNTTGGTKVVAVGSNTAGGSNVVAAGNNSRSLPQCRAASLGYQCLCQICTSKRTGNRLR</sequence>
<dbReference type="AlphaFoldDB" id="A0AA39Y209"/>
<feature type="compositionally biased region" description="Acidic residues" evidence="1">
    <location>
        <begin position="544"/>
        <end position="555"/>
    </location>
</feature>
<feature type="compositionally biased region" description="Low complexity" evidence="1">
    <location>
        <begin position="226"/>
        <end position="238"/>
    </location>
</feature>
<organism evidence="2 3">
    <name type="scientific">Cercophora newfieldiana</name>
    <dbReference type="NCBI Taxonomy" id="92897"/>
    <lineage>
        <taxon>Eukaryota</taxon>
        <taxon>Fungi</taxon>
        <taxon>Dikarya</taxon>
        <taxon>Ascomycota</taxon>
        <taxon>Pezizomycotina</taxon>
        <taxon>Sordariomycetes</taxon>
        <taxon>Sordariomycetidae</taxon>
        <taxon>Sordariales</taxon>
        <taxon>Lasiosphaeriaceae</taxon>
        <taxon>Cercophora</taxon>
    </lineage>
</organism>
<feature type="compositionally biased region" description="Polar residues" evidence="1">
    <location>
        <begin position="376"/>
        <end position="385"/>
    </location>
</feature>
<feature type="compositionally biased region" description="Low complexity" evidence="1">
    <location>
        <begin position="485"/>
        <end position="495"/>
    </location>
</feature>
<feature type="region of interest" description="Disordered" evidence="1">
    <location>
        <begin position="1"/>
        <end position="49"/>
    </location>
</feature>
<keyword evidence="3" id="KW-1185">Reference proteome</keyword>
<evidence type="ECO:0000313" key="3">
    <source>
        <dbReference type="Proteomes" id="UP001174936"/>
    </source>
</evidence>
<feature type="compositionally biased region" description="Basic and acidic residues" evidence="1">
    <location>
        <begin position="301"/>
        <end position="310"/>
    </location>
</feature>
<comment type="caution">
    <text evidence="2">The sequence shown here is derived from an EMBL/GenBank/DDBJ whole genome shotgun (WGS) entry which is preliminary data.</text>
</comment>
<feature type="compositionally biased region" description="Low complexity" evidence="1">
    <location>
        <begin position="198"/>
        <end position="208"/>
    </location>
</feature>
<reference evidence="2" key="1">
    <citation type="submission" date="2023-06" db="EMBL/GenBank/DDBJ databases">
        <title>Genome-scale phylogeny and comparative genomics of the fungal order Sordariales.</title>
        <authorList>
            <consortium name="Lawrence Berkeley National Laboratory"/>
            <person name="Hensen N."/>
            <person name="Bonometti L."/>
            <person name="Westerberg I."/>
            <person name="Brannstrom I.O."/>
            <person name="Guillou S."/>
            <person name="Cros-Aarteil S."/>
            <person name="Calhoun S."/>
            <person name="Haridas S."/>
            <person name="Kuo A."/>
            <person name="Mondo S."/>
            <person name="Pangilinan J."/>
            <person name="Riley R."/>
            <person name="Labutti K."/>
            <person name="Andreopoulos B."/>
            <person name="Lipzen A."/>
            <person name="Chen C."/>
            <person name="Yanf M."/>
            <person name="Daum C."/>
            <person name="Ng V."/>
            <person name="Clum A."/>
            <person name="Steindorff A."/>
            <person name="Ohm R."/>
            <person name="Martin F."/>
            <person name="Silar P."/>
            <person name="Natvig D."/>
            <person name="Lalanne C."/>
            <person name="Gautier V."/>
            <person name="Ament-Velasquez S.L."/>
            <person name="Kruys A."/>
            <person name="Hutchinson M.I."/>
            <person name="Powell A.J."/>
            <person name="Barry K."/>
            <person name="Miller A.N."/>
            <person name="Grigoriev I.V."/>
            <person name="Debuchy R."/>
            <person name="Gladieux P."/>
            <person name="Thoren M.H."/>
            <person name="Johannesson H."/>
        </authorList>
    </citation>
    <scope>NUCLEOTIDE SEQUENCE</scope>
    <source>
        <strain evidence="2">SMH2532-1</strain>
    </source>
</reference>
<proteinExistence type="predicted"/>
<feature type="compositionally biased region" description="Basic and acidic residues" evidence="1">
    <location>
        <begin position="577"/>
        <end position="592"/>
    </location>
</feature>
<protein>
    <submittedName>
        <fullName evidence="2">Uncharacterized protein</fullName>
    </submittedName>
</protein>
<accession>A0AA39Y209</accession>
<feature type="compositionally biased region" description="Gly residues" evidence="1">
    <location>
        <begin position="561"/>
        <end position="571"/>
    </location>
</feature>
<feature type="compositionally biased region" description="Low complexity" evidence="1">
    <location>
        <begin position="422"/>
        <end position="436"/>
    </location>
</feature>
<feature type="region of interest" description="Disordered" evidence="1">
    <location>
        <begin position="518"/>
        <end position="595"/>
    </location>
</feature>
<dbReference type="Proteomes" id="UP001174936">
    <property type="component" value="Unassembled WGS sequence"/>
</dbReference>
<feature type="compositionally biased region" description="Low complexity" evidence="1">
    <location>
        <begin position="338"/>
        <end position="368"/>
    </location>
</feature>
<name>A0AA39Y209_9PEZI</name>
<feature type="compositionally biased region" description="Basic residues" evidence="1">
    <location>
        <begin position="520"/>
        <end position="538"/>
    </location>
</feature>
<feature type="compositionally biased region" description="Pro residues" evidence="1">
    <location>
        <begin position="247"/>
        <end position="256"/>
    </location>
</feature>
<feature type="region of interest" description="Disordered" evidence="1">
    <location>
        <begin position="160"/>
        <end position="499"/>
    </location>
</feature>
<feature type="region of interest" description="Disordered" evidence="1">
    <location>
        <begin position="622"/>
        <end position="655"/>
    </location>
</feature>
<gene>
    <name evidence="2" type="ORF">B0T16DRAFT_460595</name>
</gene>
<dbReference type="EMBL" id="JAULSV010000005">
    <property type="protein sequence ID" value="KAK0644552.1"/>
    <property type="molecule type" value="Genomic_DNA"/>
</dbReference>